<dbReference type="AlphaFoldDB" id="A0AAV7NIH1"/>
<evidence type="ECO:0000256" key="1">
    <source>
        <dbReference type="SAM" id="MobiDB-lite"/>
    </source>
</evidence>
<feature type="compositionally biased region" description="Basic and acidic residues" evidence="1">
    <location>
        <begin position="103"/>
        <end position="122"/>
    </location>
</feature>
<feature type="compositionally biased region" description="Basic and acidic residues" evidence="1">
    <location>
        <begin position="136"/>
        <end position="152"/>
    </location>
</feature>
<feature type="compositionally biased region" description="Basic and acidic residues" evidence="1">
    <location>
        <begin position="8"/>
        <end position="22"/>
    </location>
</feature>
<feature type="region of interest" description="Disordered" evidence="1">
    <location>
        <begin position="1"/>
        <end position="50"/>
    </location>
</feature>
<reference evidence="2" key="1">
    <citation type="journal article" date="2022" name="bioRxiv">
        <title>Sequencing and chromosome-scale assembly of the giantPleurodeles waltlgenome.</title>
        <authorList>
            <person name="Brown T."/>
            <person name="Elewa A."/>
            <person name="Iarovenko S."/>
            <person name="Subramanian E."/>
            <person name="Araus A.J."/>
            <person name="Petzold A."/>
            <person name="Susuki M."/>
            <person name="Suzuki K.-i.T."/>
            <person name="Hayashi T."/>
            <person name="Toyoda A."/>
            <person name="Oliveira C."/>
            <person name="Osipova E."/>
            <person name="Leigh N.D."/>
            <person name="Simon A."/>
            <person name="Yun M.H."/>
        </authorList>
    </citation>
    <scope>NUCLEOTIDE SEQUENCE</scope>
    <source>
        <strain evidence="2">20211129_DDA</strain>
        <tissue evidence="2">Liver</tissue>
    </source>
</reference>
<organism evidence="2 3">
    <name type="scientific">Pleurodeles waltl</name>
    <name type="common">Iberian ribbed newt</name>
    <dbReference type="NCBI Taxonomy" id="8319"/>
    <lineage>
        <taxon>Eukaryota</taxon>
        <taxon>Metazoa</taxon>
        <taxon>Chordata</taxon>
        <taxon>Craniata</taxon>
        <taxon>Vertebrata</taxon>
        <taxon>Euteleostomi</taxon>
        <taxon>Amphibia</taxon>
        <taxon>Batrachia</taxon>
        <taxon>Caudata</taxon>
        <taxon>Salamandroidea</taxon>
        <taxon>Salamandridae</taxon>
        <taxon>Pleurodelinae</taxon>
        <taxon>Pleurodeles</taxon>
    </lineage>
</organism>
<evidence type="ECO:0000313" key="2">
    <source>
        <dbReference type="EMBL" id="KAJ1115316.1"/>
    </source>
</evidence>
<proteinExistence type="predicted"/>
<sequence>MPKPLFGRADRRWDPERWRPVAETRTAGPGEHTSELPRFRRSVANPGQGQVCPQIEKVEAIQQIPEDGLPIGSLPPTWDLTAVKKRLPPFHRRNDGSWSTKELTGEEERKPKEDAAPEDAKTTLRTSGPTLGSRTVETRCRDEDRWPRGAHE</sequence>
<name>A0AAV7NIH1_PLEWA</name>
<protein>
    <submittedName>
        <fullName evidence="2">Uncharacterized protein</fullName>
    </submittedName>
</protein>
<comment type="caution">
    <text evidence="2">The sequence shown here is derived from an EMBL/GenBank/DDBJ whole genome shotgun (WGS) entry which is preliminary data.</text>
</comment>
<accession>A0AAV7NIH1</accession>
<feature type="region of interest" description="Disordered" evidence="1">
    <location>
        <begin position="86"/>
        <end position="152"/>
    </location>
</feature>
<dbReference type="EMBL" id="JANPWB010000012">
    <property type="protein sequence ID" value="KAJ1115316.1"/>
    <property type="molecule type" value="Genomic_DNA"/>
</dbReference>
<evidence type="ECO:0000313" key="3">
    <source>
        <dbReference type="Proteomes" id="UP001066276"/>
    </source>
</evidence>
<keyword evidence="3" id="KW-1185">Reference proteome</keyword>
<dbReference type="Proteomes" id="UP001066276">
    <property type="component" value="Chromosome 8"/>
</dbReference>
<gene>
    <name evidence="2" type="ORF">NDU88_003541</name>
</gene>
<feature type="compositionally biased region" description="Polar residues" evidence="1">
    <location>
        <begin position="123"/>
        <end position="135"/>
    </location>
</feature>